<evidence type="ECO:0000313" key="2">
    <source>
        <dbReference type="EMBL" id="KAJ7367512.1"/>
    </source>
</evidence>
<dbReference type="PANTHER" id="PTHR35596">
    <property type="entry name" value="DUF2263 DOMAIN-CONTAINING PROTEIN"/>
    <property type="match status" value="1"/>
</dbReference>
<proteinExistence type="predicted"/>
<feature type="domain" description="Microbial-type PARG catalytic" evidence="1">
    <location>
        <begin position="25"/>
        <end position="198"/>
    </location>
</feature>
<dbReference type="Pfam" id="PF10021">
    <property type="entry name" value="PARG_cat_microb"/>
    <property type="match status" value="1"/>
</dbReference>
<dbReference type="InterPro" id="IPR019261">
    <property type="entry name" value="PARG_cat_microbial"/>
</dbReference>
<dbReference type="Proteomes" id="UP001218218">
    <property type="component" value="Unassembled WGS sequence"/>
</dbReference>
<reference evidence="2" key="1">
    <citation type="submission" date="2023-03" db="EMBL/GenBank/DDBJ databases">
        <title>Massive genome expansion in bonnet fungi (Mycena s.s.) driven by repeated elements and novel gene families across ecological guilds.</title>
        <authorList>
            <consortium name="Lawrence Berkeley National Laboratory"/>
            <person name="Harder C.B."/>
            <person name="Miyauchi S."/>
            <person name="Viragh M."/>
            <person name="Kuo A."/>
            <person name="Thoen E."/>
            <person name="Andreopoulos B."/>
            <person name="Lu D."/>
            <person name="Skrede I."/>
            <person name="Drula E."/>
            <person name="Henrissat B."/>
            <person name="Morin E."/>
            <person name="Kohler A."/>
            <person name="Barry K."/>
            <person name="LaButti K."/>
            <person name="Morin E."/>
            <person name="Salamov A."/>
            <person name="Lipzen A."/>
            <person name="Mereny Z."/>
            <person name="Hegedus B."/>
            <person name="Baldrian P."/>
            <person name="Stursova M."/>
            <person name="Weitz H."/>
            <person name="Taylor A."/>
            <person name="Grigoriev I.V."/>
            <person name="Nagy L.G."/>
            <person name="Martin F."/>
            <person name="Kauserud H."/>
        </authorList>
    </citation>
    <scope>NUCLEOTIDE SEQUENCE</scope>
    <source>
        <strain evidence="2">CBHHK002</strain>
    </source>
</reference>
<evidence type="ECO:0000313" key="3">
    <source>
        <dbReference type="Proteomes" id="UP001218218"/>
    </source>
</evidence>
<dbReference type="PIRSF" id="PIRSF014899">
    <property type="entry name" value="UCP014899"/>
    <property type="match status" value="1"/>
</dbReference>
<evidence type="ECO:0000259" key="1">
    <source>
        <dbReference type="Pfam" id="PF10021"/>
    </source>
</evidence>
<sequence length="341" mass="37079">MSSKTLNTEPPAFVTRSREELKTIAQDTLAAVTRGFYTIESDSNRETYTFRDLSAVPNSTTYLAPDALADWETAASPKQSTSTALVLYRATTLEGIRFCLNKTGAADLQSNHTHHLAVLNFASGTSPGGRFLHGARAQEESLARASNLYSSVSSAAAHPFYTTHSTRNGTKVITEHCGGDNPRFSHAMLLTRNVRFVRDDAGAWVTPADVDVLSSAAVNVNSLRKSLHVHGEDPEAPLPTDVAAEVSTIMRERMARILCAMARAGAEDVVLGSFGTGAFGNNVEFVAQTWAELLCGERAPFRDVFRKVVFAIIDRGTWGMFCEVFRRAGASFQEAVEEHGR</sequence>
<name>A0AAD7AT01_9AGAR</name>
<gene>
    <name evidence="2" type="ORF">DFH08DRAFT_659</name>
</gene>
<keyword evidence="3" id="KW-1185">Reference proteome</keyword>
<comment type="caution">
    <text evidence="2">The sequence shown here is derived from an EMBL/GenBank/DDBJ whole genome shotgun (WGS) entry which is preliminary data.</text>
</comment>
<organism evidence="2 3">
    <name type="scientific">Mycena albidolilacea</name>
    <dbReference type="NCBI Taxonomy" id="1033008"/>
    <lineage>
        <taxon>Eukaryota</taxon>
        <taxon>Fungi</taxon>
        <taxon>Dikarya</taxon>
        <taxon>Basidiomycota</taxon>
        <taxon>Agaricomycotina</taxon>
        <taxon>Agaricomycetes</taxon>
        <taxon>Agaricomycetidae</taxon>
        <taxon>Agaricales</taxon>
        <taxon>Marasmiineae</taxon>
        <taxon>Mycenaceae</taxon>
        <taxon>Mycena</taxon>
    </lineage>
</organism>
<dbReference type="InterPro" id="IPR043472">
    <property type="entry name" value="Macro_dom-like"/>
</dbReference>
<dbReference type="NCBIfam" id="TIGR02452">
    <property type="entry name" value="TIGR02452 family protein"/>
    <property type="match status" value="1"/>
</dbReference>
<dbReference type="InterPro" id="IPR012664">
    <property type="entry name" value="CHP02452"/>
</dbReference>
<dbReference type="Gene3D" id="3.40.220.10">
    <property type="entry name" value="Leucine Aminopeptidase, subunit E, domain 1"/>
    <property type="match status" value="1"/>
</dbReference>
<dbReference type="SUPFAM" id="SSF52949">
    <property type="entry name" value="Macro domain-like"/>
    <property type="match status" value="1"/>
</dbReference>
<dbReference type="PANTHER" id="PTHR35596:SF1">
    <property type="entry name" value="MICROBIAL-TYPE PARG CATALYTIC DOMAIN-CONTAINING PROTEIN"/>
    <property type="match status" value="1"/>
</dbReference>
<dbReference type="EMBL" id="JARIHO010000001">
    <property type="protein sequence ID" value="KAJ7367512.1"/>
    <property type="molecule type" value="Genomic_DNA"/>
</dbReference>
<accession>A0AAD7AT01</accession>
<protein>
    <recommendedName>
        <fullName evidence="1">Microbial-type PARG catalytic domain-containing protein</fullName>
    </recommendedName>
</protein>
<dbReference type="AlphaFoldDB" id="A0AAD7AT01"/>